<keyword evidence="3" id="KW-0677">Repeat</keyword>
<evidence type="ECO:0000259" key="7">
    <source>
        <dbReference type="Pfam" id="PF00931"/>
    </source>
</evidence>
<dbReference type="SUPFAM" id="SSF52540">
    <property type="entry name" value="P-loop containing nucleoside triphosphate hydrolases"/>
    <property type="match status" value="1"/>
</dbReference>
<dbReference type="Gene3D" id="1.10.8.430">
    <property type="entry name" value="Helical domain of apoptotic protease-activating factors"/>
    <property type="match status" value="1"/>
</dbReference>
<feature type="domain" description="NB-ARC" evidence="7">
    <location>
        <begin position="166"/>
        <end position="352"/>
    </location>
</feature>
<dbReference type="Proteomes" id="UP001567538">
    <property type="component" value="Unassembled WGS sequence"/>
</dbReference>
<dbReference type="GO" id="GO:0005524">
    <property type="term" value="F:ATP binding"/>
    <property type="evidence" value="ECO:0007669"/>
    <property type="project" value="UniProtKB-KW"/>
</dbReference>
<dbReference type="Gene3D" id="3.40.50.300">
    <property type="entry name" value="P-loop containing nucleotide triphosphate hydrolases"/>
    <property type="match status" value="1"/>
</dbReference>
<dbReference type="InterPro" id="IPR036388">
    <property type="entry name" value="WH-like_DNA-bd_sf"/>
</dbReference>
<dbReference type="PANTHER" id="PTHR23155:SF1205">
    <property type="entry name" value="DISEASE RESISTANCE PROTEIN RPM1"/>
    <property type="match status" value="1"/>
</dbReference>
<keyword evidence="6" id="KW-0067">ATP-binding</keyword>
<protein>
    <submittedName>
        <fullName evidence="9">Disease susceptibility protein LOV1-like</fullName>
    </submittedName>
</protein>
<evidence type="ECO:0000259" key="8">
    <source>
        <dbReference type="Pfam" id="PF18052"/>
    </source>
</evidence>
<dbReference type="PRINTS" id="PR00364">
    <property type="entry name" value="DISEASERSIST"/>
</dbReference>
<dbReference type="CDD" id="cd14798">
    <property type="entry name" value="RX-CC_like"/>
    <property type="match status" value="1"/>
</dbReference>
<keyword evidence="5" id="KW-0611">Plant defense</keyword>
<name>A0ABD1H6R7_SALDI</name>
<proteinExistence type="inferred from homology"/>
<dbReference type="InterPro" id="IPR038005">
    <property type="entry name" value="RX-like_CC"/>
</dbReference>
<feature type="domain" description="Disease resistance N-terminal" evidence="8">
    <location>
        <begin position="6"/>
        <end position="91"/>
    </location>
</feature>
<dbReference type="InterPro" id="IPR041118">
    <property type="entry name" value="Rx_N"/>
</dbReference>
<keyword evidence="4" id="KW-0547">Nucleotide-binding</keyword>
<reference evidence="9 10" key="1">
    <citation type="submission" date="2024-06" db="EMBL/GenBank/DDBJ databases">
        <title>A chromosome level genome sequence of Diviner's sage (Salvia divinorum).</title>
        <authorList>
            <person name="Ford S.A."/>
            <person name="Ro D.-K."/>
            <person name="Ness R.W."/>
            <person name="Phillips M.A."/>
        </authorList>
    </citation>
    <scope>NUCLEOTIDE SEQUENCE [LARGE SCALE GENOMIC DNA]</scope>
    <source>
        <strain evidence="9">SAF-2024a</strain>
        <tissue evidence="9">Leaf</tissue>
    </source>
</reference>
<dbReference type="Gene3D" id="1.10.10.10">
    <property type="entry name" value="Winged helix-like DNA-binding domain superfamily/Winged helix DNA-binding domain"/>
    <property type="match status" value="1"/>
</dbReference>
<dbReference type="Pfam" id="PF00931">
    <property type="entry name" value="NB-ARC"/>
    <property type="match status" value="1"/>
</dbReference>
<sequence length="520" mass="59653">MAAEAAISSAVELLGNLLIQKVKSLRGVEEKVRLLKDELESMQSFLKDANRKQAKEEGVRDWIRKIREIAYDAEDTIEMFLVNVENGKSRGLLNRFSSFPKRMYHLDRIGDEIDSIRARLDAVDRNRERYGIIQIAEEAEMSQVELRRRLCPWQRDEHLVGMEDAVEEVLREAILDKEEKRGLSVAVIQGMGGIGKSTLAREIYNHPDVFSGPFDLRGWVVVSSEFTPQETIKQIILQLCRSGEEKKELVEEIQKLEQSTKDKNYLLQNLQQMLHRQLEGTNYFIVMDDVWEQQHWDYFNTAFPNQQDKSSRLILTTRNNIIAKPGQYVHKMKLLDPEKSWELFLKKAFINNTNGTCPGELERIGRQILEKCDGLPLAISVVGGLLVDAQDKTRWQEVLDQIDSNIPENNVPNILGLSYQNLSPHLKSCFLCLAFFKEDVTIRSNELASIWHALGLIQEKGGRSIEDIGRGPLSLKGIKFLIDIYIEEGGMPCLKQLRIRNCPNLELIENLPKHIIISFA</sequence>
<keyword evidence="10" id="KW-1185">Reference proteome</keyword>
<dbReference type="Gene3D" id="1.20.5.4130">
    <property type="match status" value="1"/>
</dbReference>
<dbReference type="GO" id="GO:0006952">
    <property type="term" value="P:defense response"/>
    <property type="evidence" value="ECO:0007669"/>
    <property type="project" value="UniProtKB-KW"/>
</dbReference>
<comment type="similarity">
    <text evidence="1">Belongs to the disease resistance NB-LRR family.</text>
</comment>
<organism evidence="9 10">
    <name type="scientific">Salvia divinorum</name>
    <name type="common">Maria pastora</name>
    <name type="synonym">Diviner's sage</name>
    <dbReference type="NCBI Taxonomy" id="28513"/>
    <lineage>
        <taxon>Eukaryota</taxon>
        <taxon>Viridiplantae</taxon>
        <taxon>Streptophyta</taxon>
        <taxon>Embryophyta</taxon>
        <taxon>Tracheophyta</taxon>
        <taxon>Spermatophyta</taxon>
        <taxon>Magnoliopsida</taxon>
        <taxon>eudicotyledons</taxon>
        <taxon>Gunneridae</taxon>
        <taxon>Pentapetalae</taxon>
        <taxon>asterids</taxon>
        <taxon>lamiids</taxon>
        <taxon>Lamiales</taxon>
        <taxon>Lamiaceae</taxon>
        <taxon>Nepetoideae</taxon>
        <taxon>Mentheae</taxon>
        <taxon>Salviinae</taxon>
        <taxon>Salvia</taxon>
        <taxon>Salvia subgen. Calosphace</taxon>
    </lineage>
</organism>
<dbReference type="AlphaFoldDB" id="A0ABD1H6R7"/>
<dbReference type="EMBL" id="JBEAFC010000006">
    <property type="protein sequence ID" value="KAL1552121.1"/>
    <property type="molecule type" value="Genomic_DNA"/>
</dbReference>
<dbReference type="Pfam" id="PF18052">
    <property type="entry name" value="Rx_N"/>
    <property type="match status" value="1"/>
</dbReference>
<evidence type="ECO:0000256" key="5">
    <source>
        <dbReference type="ARBA" id="ARBA00022821"/>
    </source>
</evidence>
<dbReference type="InterPro" id="IPR044974">
    <property type="entry name" value="Disease_R_plants"/>
</dbReference>
<comment type="caution">
    <text evidence="9">The sequence shown here is derived from an EMBL/GenBank/DDBJ whole genome shotgun (WGS) entry which is preliminary data.</text>
</comment>
<evidence type="ECO:0000256" key="4">
    <source>
        <dbReference type="ARBA" id="ARBA00022741"/>
    </source>
</evidence>
<accession>A0ABD1H6R7</accession>
<evidence type="ECO:0000256" key="3">
    <source>
        <dbReference type="ARBA" id="ARBA00022737"/>
    </source>
</evidence>
<evidence type="ECO:0000256" key="6">
    <source>
        <dbReference type="ARBA" id="ARBA00022840"/>
    </source>
</evidence>
<dbReference type="InterPro" id="IPR042197">
    <property type="entry name" value="Apaf_helical"/>
</dbReference>
<evidence type="ECO:0000256" key="2">
    <source>
        <dbReference type="ARBA" id="ARBA00022614"/>
    </source>
</evidence>
<dbReference type="FunFam" id="1.10.8.430:FF:000003">
    <property type="entry name" value="Probable disease resistance protein At5g66910"/>
    <property type="match status" value="1"/>
</dbReference>
<evidence type="ECO:0000313" key="10">
    <source>
        <dbReference type="Proteomes" id="UP001567538"/>
    </source>
</evidence>
<gene>
    <name evidence="9" type="ORF">AAHA92_12962</name>
</gene>
<evidence type="ECO:0000313" key="9">
    <source>
        <dbReference type="EMBL" id="KAL1552121.1"/>
    </source>
</evidence>
<evidence type="ECO:0000256" key="1">
    <source>
        <dbReference type="ARBA" id="ARBA00008894"/>
    </source>
</evidence>
<dbReference type="InterPro" id="IPR027417">
    <property type="entry name" value="P-loop_NTPase"/>
</dbReference>
<keyword evidence="2" id="KW-0433">Leucine-rich repeat</keyword>
<dbReference type="PANTHER" id="PTHR23155">
    <property type="entry name" value="DISEASE RESISTANCE PROTEIN RP"/>
    <property type="match status" value="1"/>
</dbReference>
<dbReference type="InterPro" id="IPR002182">
    <property type="entry name" value="NB-ARC"/>
</dbReference>